<evidence type="ECO:0000259" key="1">
    <source>
        <dbReference type="Pfam" id="PF03936"/>
    </source>
</evidence>
<reference evidence="3 4" key="1">
    <citation type="journal article" date="2014" name="Science">
        <title>Plant genetics. Early allopolyploid evolution in the post-Neolithic Brassica napus oilseed genome.</title>
        <authorList>
            <person name="Chalhoub B."/>
            <person name="Denoeud F."/>
            <person name="Liu S."/>
            <person name="Parkin I.A."/>
            <person name="Tang H."/>
            <person name="Wang X."/>
            <person name="Chiquet J."/>
            <person name="Belcram H."/>
            <person name="Tong C."/>
            <person name="Samans B."/>
            <person name="Correa M."/>
            <person name="Da Silva C."/>
            <person name="Just J."/>
            <person name="Falentin C."/>
            <person name="Koh C.S."/>
            <person name="Le Clainche I."/>
            <person name="Bernard M."/>
            <person name="Bento P."/>
            <person name="Noel B."/>
            <person name="Labadie K."/>
            <person name="Alberti A."/>
            <person name="Charles M."/>
            <person name="Arnaud D."/>
            <person name="Guo H."/>
            <person name="Daviaud C."/>
            <person name="Alamery S."/>
            <person name="Jabbari K."/>
            <person name="Zhao M."/>
            <person name="Edger P.P."/>
            <person name="Chelaifa H."/>
            <person name="Tack D."/>
            <person name="Lassalle G."/>
            <person name="Mestiri I."/>
            <person name="Schnel N."/>
            <person name="Le Paslier M.C."/>
            <person name="Fan G."/>
            <person name="Renault V."/>
            <person name="Bayer P.E."/>
            <person name="Golicz A.A."/>
            <person name="Manoli S."/>
            <person name="Lee T.H."/>
            <person name="Thi V.H."/>
            <person name="Chalabi S."/>
            <person name="Hu Q."/>
            <person name="Fan C."/>
            <person name="Tollenaere R."/>
            <person name="Lu Y."/>
            <person name="Battail C."/>
            <person name="Shen J."/>
            <person name="Sidebottom C.H."/>
            <person name="Wang X."/>
            <person name="Canaguier A."/>
            <person name="Chauveau A."/>
            <person name="Berard A."/>
            <person name="Deniot G."/>
            <person name="Guan M."/>
            <person name="Liu Z."/>
            <person name="Sun F."/>
            <person name="Lim Y.P."/>
            <person name="Lyons E."/>
            <person name="Town C.D."/>
            <person name="Bancroft I."/>
            <person name="Wang X."/>
            <person name="Meng J."/>
            <person name="Ma J."/>
            <person name="Pires J.C."/>
            <person name="King G.J."/>
            <person name="Brunel D."/>
            <person name="Delourme R."/>
            <person name="Renard M."/>
            <person name="Aury J.M."/>
            <person name="Adams K.L."/>
            <person name="Batley J."/>
            <person name="Snowdon R.J."/>
            <person name="Tost J."/>
            <person name="Edwards D."/>
            <person name="Zhou Y."/>
            <person name="Hua W."/>
            <person name="Sharpe A.G."/>
            <person name="Paterson A.H."/>
            <person name="Guan C."/>
            <person name="Wincker P."/>
        </authorList>
    </citation>
    <scope>NUCLEOTIDE SEQUENCE [LARGE SCALE GENOMIC DNA]</scope>
    <source>
        <strain evidence="4">cv. Darmor-bzh</strain>
    </source>
</reference>
<dbReference type="Gene3D" id="1.10.600.10">
    <property type="entry name" value="Farnesyl Diphosphate Synthase"/>
    <property type="match status" value="1"/>
</dbReference>
<protein>
    <submittedName>
        <fullName evidence="2">(rape) hypothetical protein</fullName>
    </submittedName>
    <submittedName>
        <fullName evidence="3">BnaC02g34480D protein</fullName>
    </submittedName>
</protein>
<name>A0A078FSE2_BRANA</name>
<dbReference type="PaxDb" id="3708-A0A078FSE2"/>
<sequence>METLSQNRQDVVRCSKIVLRLMNLELRENSNDELARGDVLKSVQCYMHEAGASEEE</sequence>
<dbReference type="Proteomes" id="UP000028999">
    <property type="component" value="Unassembled WGS sequence"/>
</dbReference>
<dbReference type="GO" id="GO:0010333">
    <property type="term" value="F:terpene synthase activity"/>
    <property type="evidence" value="ECO:0007669"/>
    <property type="project" value="InterPro"/>
</dbReference>
<evidence type="ECO:0000313" key="2">
    <source>
        <dbReference type="EMBL" id="CAF1919845.1"/>
    </source>
</evidence>
<proteinExistence type="predicted"/>
<reference evidence="2" key="3">
    <citation type="submission" date="2021-01" db="EMBL/GenBank/DDBJ databases">
        <authorList>
            <consortium name="Genoscope - CEA"/>
            <person name="William W."/>
        </authorList>
    </citation>
    <scope>NUCLEOTIDE SEQUENCE</scope>
</reference>
<reference evidence="3" key="2">
    <citation type="submission" date="2014-06" db="EMBL/GenBank/DDBJ databases">
        <authorList>
            <person name="Genoscope - CEA"/>
        </authorList>
    </citation>
    <scope>NUCLEOTIDE SEQUENCE</scope>
</reference>
<dbReference type="InterPro" id="IPR005630">
    <property type="entry name" value="Terpene_synthase_metal-bd"/>
</dbReference>
<dbReference type="Pfam" id="PF03936">
    <property type="entry name" value="Terpene_synth_C"/>
    <property type="match status" value="1"/>
</dbReference>
<dbReference type="GO" id="GO:0000287">
    <property type="term" value="F:magnesium ion binding"/>
    <property type="evidence" value="ECO:0007669"/>
    <property type="project" value="InterPro"/>
</dbReference>
<dbReference type="Gramene" id="CDY15829">
    <property type="protein sequence ID" value="CDY15829"/>
    <property type="gene ID" value="GSBRNA2T00090162001"/>
</dbReference>
<keyword evidence="4" id="KW-1185">Reference proteome</keyword>
<dbReference type="EMBL" id="LK032058">
    <property type="protein sequence ID" value="CDY15829.1"/>
    <property type="molecule type" value="Genomic_DNA"/>
</dbReference>
<feature type="domain" description="Terpene synthase metal-binding" evidence="1">
    <location>
        <begin position="5"/>
        <end position="56"/>
    </location>
</feature>
<organism evidence="3 4">
    <name type="scientific">Brassica napus</name>
    <name type="common">Rape</name>
    <dbReference type="NCBI Taxonomy" id="3708"/>
    <lineage>
        <taxon>Eukaryota</taxon>
        <taxon>Viridiplantae</taxon>
        <taxon>Streptophyta</taxon>
        <taxon>Embryophyta</taxon>
        <taxon>Tracheophyta</taxon>
        <taxon>Spermatophyta</taxon>
        <taxon>Magnoliopsida</taxon>
        <taxon>eudicotyledons</taxon>
        <taxon>Gunneridae</taxon>
        <taxon>Pentapetalae</taxon>
        <taxon>rosids</taxon>
        <taxon>malvids</taxon>
        <taxon>Brassicales</taxon>
        <taxon>Brassicaceae</taxon>
        <taxon>Brassiceae</taxon>
        <taxon>Brassica</taxon>
    </lineage>
</organism>
<dbReference type="AlphaFoldDB" id="A0A078FSE2"/>
<dbReference type="Proteomes" id="UP001295469">
    <property type="component" value="Chromosome C02"/>
</dbReference>
<evidence type="ECO:0000313" key="4">
    <source>
        <dbReference type="Proteomes" id="UP000028999"/>
    </source>
</evidence>
<evidence type="ECO:0000313" key="3">
    <source>
        <dbReference type="EMBL" id="CDY15829.1"/>
    </source>
</evidence>
<accession>A0A078FSE2</accession>
<dbReference type="EMBL" id="HG994366">
    <property type="protein sequence ID" value="CAF1919845.1"/>
    <property type="molecule type" value="Genomic_DNA"/>
</dbReference>
<dbReference type="InterPro" id="IPR008949">
    <property type="entry name" value="Isoprenoid_synthase_dom_sf"/>
</dbReference>
<gene>
    <name evidence="3" type="primary">BnaC02g34480D</name>
    <name evidence="2" type="ORF">DARMORV10_C02P50530.1</name>
    <name evidence="3" type="ORF">GSBRNA2T00090162001</name>
</gene>
<dbReference type="SUPFAM" id="SSF48576">
    <property type="entry name" value="Terpenoid synthases"/>
    <property type="match status" value="1"/>
</dbReference>